<name>A0A1E5UWW7_9POAL</name>
<gene>
    <name evidence="3" type="ORF">BAE44_0021601</name>
</gene>
<feature type="domain" description="F-box protein AT5G49610-like beta-propeller" evidence="2">
    <location>
        <begin position="126"/>
        <end position="235"/>
    </location>
</feature>
<evidence type="ECO:0000256" key="1">
    <source>
        <dbReference type="SAM" id="MobiDB-lite"/>
    </source>
</evidence>
<evidence type="ECO:0000313" key="4">
    <source>
        <dbReference type="Proteomes" id="UP000095767"/>
    </source>
</evidence>
<comment type="caution">
    <text evidence="3">The sequence shown here is derived from an EMBL/GenBank/DDBJ whole genome shotgun (WGS) entry which is preliminary data.</text>
</comment>
<protein>
    <recommendedName>
        <fullName evidence="2">F-box protein AT5G49610-like beta-propeller domain-containing protein</fullName>
    </recommendedName>
</protein>
<accession>A0A1E5UWW7</accession>
<keyword evidence="4" id="KW-1185">Reference proteome</keyword>
<dbReference type="STRING" id="888268.A0A1E5UWW7"/>
<organism evidence="3 4">
    <name type="scientific">Dichanthelium oligosanthes</name>
    <dbReference type="NCBI Taxonomy" id="888268"/>
    <lineage>
        <taxon>Eukaryota</taxon>
        <taxon>Viridiplantae</taxon>
        <taxon>Streptophyta</taxon>
        <taxon>Embryophyta</taxon>
        <taxon>Tracheophyta</taxon>
        <taxon>Spermatophyta</taxon>
        <taxon>Magnoliopsida</taxon>
        <taxon>Liliopsida</taxon>
        <taxon>Poales</taxon>
        <taxon>Poaceae</taxon>
        <taxon>PACMAD clade</taxon>
        <taxon>Panicoideae</taxon>
        <taxon>Panicodae</taxon>
        <taxon>Paniceae</taxon>
        <taxon>Dichantheliinae</taxon>
        <taxon>Dichanthelium</taxon>
    </lineage>
</organism>
<dbReference type="InterPro" id="IPR056594">
    <property type="entry name" value="AT5G49610-like_b-prop"/>
</dbReference>
<sequence>MPPCSGSSVTAPPPMATMRAAASYPPPPSARRTPAVATTSCATLATAESSSTAPRRRPTAGTLGLAVWDPITNHQRPLPALPCRHLLQQDPLNWNAAVLCAATADRTCDHLECHHGHFLVVFVASTVELMCSYVSVYVYVYSSKADAWSEHTSSLLDGCRGVSLGLRPCALVGSALYFDTPDKSILKYDLGTNRMSLIGVPSECWNSRIVPTVMEDGGLGFACVKDDRLHVWSREVVPEGCAQKESH</sequence>
<dbReference type="Proteomes" id="UP000095767">
    <property type="component" value="Unassembled WGS sequence"/>
</dbReference>
<evidence type="ECO:0000313" key="3">
    <source>
        <dbReference type="EMBL" id="OEL17379.1"/>
    </source>
</evidence>
<reference evidence="3 4" key="1">
    <citation type="submission" date="2016-09" db="EMBL/GenBank/DDBJ databases">
        <title>The draft genome of Dichanthelium oligosanthes: A C3 panicoid grass species.</title>
        <authorList>
            <person name="Studer A.J."/>
            <person name="Schnable J.C."/>
            <person name="Brutnell T.P."/>
        </authorList>
    </citation>
    <scope>NUCLEOTIDE SEQUENCE [LARGE SCALE GENOMIC DNA]</scope>
    <source>
        <strain evidence="4">cv. Kellogg 1175</strain>
        <tissue evidence="3">Leaf</tissue>
    </source>
</reference>
<dbReference type="PANTHER" id="PTHR32133:SF285">
    <property type="entry name" value="F-BOX DOMAIN-CONTAINING PROTEIN"/>
    <property type="match status" value="1"/>
</dbReference>
<dbReference type="AlphaFoldDB" id="A0A1E5UWW7"/>
<dbReference type="Pfam" id="PF23635">
    <property type="entry name" value="Beta-prop_AT5G49610-like"/>
    <property type="match status" value="1"/>
</dbReference>
<feature type="region of interest" description="Disordered" evidence="1">
    <location>
        <begin position="1"/>
        <end position="37"/>
    </location>
</feature>
<evidence type="ECO:0000259" key="2">
    <source>
        <dbReference type="Pfam" id="PF23635"/>
    </source>
</evidence>
<proteinExistence type="predicted"/>
<dbReference type="EMBL" id="LWDX02060147">
    <property type="protein sequence ID" value="OEL17379.1"/>
    <property type="molecule type" value="Genomic_DNA"/>
</dbReference>
<dbReference type="PANTHER" id="PTHR32133">
    <property type="entry name" value="OS07G0120400 PROTEIN"/>
    <property type="match status" value="1"/>
</dbReference>